<evidence type="ECO:0000313" key="2">
    <source>
        <dbReference type="Proteomes" id="UP000002484"/>
    </source>
</evidence>
<dbReference type="Pfam" id="PF13469">
    <property type="entry name" value="Sulfotransfer_3"/>
    <property type="match status" value="1"/>
</dbReference>
<dbReference type="RefSeq" id="WP_013423785.1">
    <property type="nucleotide sequence ID" value="NC_014666.1"/>
</dbReference>
<dbReference type="InParanoid" id="E3J569"/>
<keyword evidence="2" id="KW-1185">Reference proteome</keyword>
<sequence length="375" mass="41430">MTTIGTVEELHATAREITGLSDFGPSDYLEGLKVVLAAYEREAGLTPDGARLIRDELCGILVARLFSEAGWRQYPDYAQNPVERPVFIIGLPRTGTTTLHRLLTADPANQGLELWLTYAPQPRPPRSTWPDNPVFRAVEQGVDGFFARQPDYRGIHDRTADGVEECWLLTRQSMLSAYFEFTGYVPSYSDWLAGQDWTEAYLRHRRNLQLIGLRDPGRRWVLKSSSHLPCLDALVAAYPDAMIIQTHRRPAGAVLGSACSMASRLAGGTSSTFQGAAIGPVLLDLAERTLARFAADRARHDPARFHDVEFAEFTADPLAVVAGIYRHLGWELPDDVRPAMAAVLAQDASLRSHRYDLADFGVSAQEADARLGALL</sequence>
<organism evidence="1 2">
    <name type="scientific">Pseudofrankia inefficax (strain DSM 45817 / CECT 9037 / DDB 130130 / EuI1c)</name>
    <name type="common">Frankia inefficax</name>
    <dbReference type="NCBI Taxonomy" id="298654"/>
    <lineage>
        <taxon>Bacteria</taxon>
        <taxon>Bacillati</taxon>
        <taxon>Actinomycetota</taxon>
        <taxon>Actinomycetes</taxon>
        <taxon>Frankiales</taxon>
        <taxon>Frankiaceae</taxon>
        <taxon>Pseudofrankia</taxon>
    </lineage>
</organism>
<dbReference type="InterPro" id="IPR027417">
    <property type="entry name" value="P-loop_NTPase"/>
</dbReference>
<dbReference type="PANTHER" id="PTHR36451:SF1">
    <property type="entry name" value="OMEGA-HYDROXY-BETA-DIHYDROMENAQUINONE-9 SULFOTRANSFERASE STF3"/>
    <property type="match status" value="1"/>
</dbReference>
<evidence type="ECO:0000313" key="1">
    <source>
        <dbReference type="EMBL" id="ADP80667.1"/>
    </source>
</evidence>
<dbReference type="AlphaFoldDB" id="E3J569"/>
<dbReference type="Proteomes" id="UP000002484">
    <property type="component" value="Chromosome"/>
</dbReference>
<dbReference type="SUPFAM" id="SSF52540">
    <property type="entry name" value="P-loop containing nucleoside triphosphate hydrolases"/>
    <property type="match status" value="1"/>
</dbReference>
<dbReference type="OrthoDB" id="9777890at2"/>
<dbReference type="eggNOG" id="COG0438">
    <property type="taxonomic scope" value="Bacteria"/>
</dbReference>
<name>E3J569_PSEI1</name>
<dbReference type="PANTHER" id="PTHR36451">
    <property type="entry name" value="PAPS-DEPENDENT SULFOTRANSFERASE STF3"/>
    <property type="match status" value="1"/>
</dbReference>
<gene>
    <name evidence="1" type="ordered locus">FraEuI1c_2634</name>
</gene>
<proteinExistence type="predicted"/>
<dbReference type="HOGENOM" id="CLU_053496_0_0_11"/>
<dbReference type="KEGG" id="fri:FraEuI1c_2634"/>
<dbReference type="Gene3D" id="3.40.50.300">
    <property type="entry name" value="P-loop containing nucleotide triphosphate hydrolases"/>
    <property type="match status" value="1"/>
</dbReference>
<evidence type="ECO:0008006" key="3">
    <source>
        <dbReference type="Google" id="ProtNLM"/>
    </source>
</evidence>
<dbReference type="InterPro" id="IPR052736">
    <property type="entry name" value="Stf3_sulfotransferase"/>
</dbReference>
<accession>E3J569</accession>
<dbReference type="EMBL" id="CP002299">
    <property type="protein sequence ID" value="ADP80667.1"/>
    <property type="molecule type" value="Genomic_DNA"/>
</dbReference>
<dbReference type="STRING" id="298654.FraEuI1c_2634"/>
<protein>
    <recommendedName>
        <fullName evidence="3">Sulfotransferase</fullName>
    </recommendedName>
</protein>
<reference evidence="1 2" key="1">
    <citation type="submission" date="2010-10" db="EMBL/GenBank/DDBJ databases">
        <title>Complete sequence of Frankia sp. EuI1c.</title>
        <authorList>
            <consortium name="US DOE Joint Genome Institute"/>
            <person name="Lucas S."/>
            <person name="Copeland A."/>
            <person name="Lapidus A."/>
            <person name="Cheng J.-F."/>
            <person name="Bruce D."/>
            <person name="Goodwin L."/>
            <person name="Pitluck S."/>
            <person name="Chertkov O."/>
            <person name="Detter J.C."/>
            <person name="Han C."/>
            <person name="Tapia R."/>
            <person name="Land M."/>
            <person name="Hauser L."/>
            <person name="Jeffries C."/>
            <person name="Kyrpides N."/>
            <person name="Ivanova N."/>
            <person name="Mikhailova N."/>
            <person name="Beauchemin N."/>
            <person name="Sen A."/>
            <person name="Sur S.A."/>
            <person name="Gtari M."/>
            <person name="Wall L."/>
            <person name="Tisa L."/>
            <person name="Woyke T."/>
        </authorList>
    </citation>
    <scope>NUCLEOTIDE SEQUENCE [LARGE SCALE GENOMIC DNA]</scope>
    <source>
        <strain evidence="2">DSM 45817 / CECT 9037 / EuI1c</strain>
    </source>
</reference>